<dbReference type="Pfam" id="PF13458">
    <property type="entry name" value="Peripla_BP_6"/>
    <property type="match status" value="1"/>
</dbReference>
<dbReference type="AlphaFoldDB" id="A0AAJ1IHM5"/>
<dbReference type="PANTHER" id="PTHR30483">
    <property type="entry name" value="LEUCINE-SPECIFIC-BINDING PROTEIN"/>
    <property type="match status" value="1"/>
</dbReference>
<dbReference type="EMBL" id="JAQQAL010000044">
    <property type="protein sequence ID" value="MDC7228324.1"/>
    <property type="molecule type" value="Genomic_DNA"/>
</dbReference>
<protein>
    <submittedName>
        <fullName evidence="4">Amino acid ABC transporter substrate-binding protein</fullName>
    </submittedName>
</protein>
<name>A0AAJ1IHM5_9SPIO</name>
<evidence type="ECO:0000256" key="2">
    <source>
        <dbReference type="ARBA" id="ARBA00022729"/>
    </source>
</evidence>
<gene>
    <name evidence="4" type="ORF">PQJ61_16295</name>
</gene>
<keyword evidence="2" id="KW-0732">Signal</keyword>
<dbReference type="Proteomes" id="UP001221217">
    <property type="component" value="Unassembled WGS sequence"/>
</dbReference>
<organism evidence="4 5">
    <name type="scientific">Candidatus Thalassospirochaeta sargassi</name>
    <dbReference type="NCBI Taxonomy" id="3119039"/>
    <lineage>
        <taxon>Bacteria</taxon>
        <taxon>Pseudomonadati</taxon>
        <taxon>Spirochaetota</taxon>
        <taxon>Spirochaetia</taxon>
        <taxon>Spirochaetales</taxon>
        <taxon>Spirochaetaceae</taxon>
        <taxon>Candidatus Thalassospirochaeta</taxon>
    </lineage>
</organism>
<dbReference type="InterPro" id="IPR028081">
    <property type="entry name" value="Leu-bd"/>
</dbReference>
<dbReference type="CDD" id="cd06338">
    <property type="entry name" value="PBP1_ABC_ligand_binding-like"/>
    <property type="match status" value="1"/>
</dbReference>
<feature type="domain" description="Leucine-binding protein" evidence="3">
    <location>
        <begin position="26"/>
        <end position="364"/>
    </location>
</feature>
<dbReference type="Gene3D" id="3.40.50.2300">
    <property type="match status" value="2"/>
</dbReference>
<evidence type="ECO:0000256" key="1">
    <source>
        <dbReference type="ARBA" id="ARBA00010062"/>
    </source>
</evidence>
<evidence type="ECO:0000313" key="5">
    <source>
        <dbReference type="Proteomes" id="UP001221217"/>
    </source>
</evidence>
<comment type="similarity">
    <text evidence="1">Belongs to the leucine-binding protein family.</text>
</comment>
<evidence type="ECO:0000313" key="4">
    <source>
        <dbReference type="EMBL" id="MDC7228324.1"/>
    </source>
</evidence>
<accession>A0AAJ1IHM5</accession>
<dbReference type="InterPro" id="IPR051010">
    <property type="entry name" value="BCAA_transport"/>
</dbReference>
<dbReference type="PANTHER" id="PTHR30483:SF37">
    <property type="entry name" value="ABC TRANSPORTER SUBSTRATE-BINDING PROTEIN"/>
    <property type="match status" value="1"/>
</dbReference>
<reference evidence="4 5" key="1">
    <citation type="submission" date="2022-12" db="EMBL/GenBank/DDBJ databases">
        <title>Metagenome assembled genome from gulf of manar.</title>
        <authorList>
            <person name="Kohli P."/>
            <person name="Pk S."/>
            <person name="Venkata Ramana C."/>
            <person name="Sasikala C."/>
        </authorList>
    </citation>
    <scope>NUCLEOTIDE SEQUENCE [LARGE SCALE GENOMIC DNA]</scope>
    <source>
        <strain evidence="4">JB008</strain>
    </source>
</reference>
<dbReference type="InterPro" id="IPR028082">
    <property type="entry name" value="Peripla_BP_I"/>
</dbReference>
<evidence type="ECO:0000259" key="3">
    <source>
        <dbReference type="Pfam" id="PF13458"/>
    </source>
</evidence>
<proteinExistence type="inferred from homology"/>
<comment type="caution">
    <text evidence="4">The sequence shown here is derived from an EMBL/GenBank/DDBJ whole genome shotgun (WGS) entry which is preliminary data.</text>
</comment>
<dbReference type="SUPFAM" id="SSF53822">
    <property type="entry name" value="Periplasmic binding protein-like I"/>
    <property type="match status" value="1"/>
</dbReference>
<sequence length="382" mass="42496">MPKSHLLIVIFIISASMLPADNMLRVGCSLSLSSGNIGPSEMLRNGYRLWADKINEEGGLLGRQVELLIYDDEGDPDNVRFYYEKLINEDGAELLLAPYGTPLTLTASEVSEAAGMVMITSGAAGNALFERGYRYIFGMYAPAERFSIGFLDICAREGFERVAVVYETSPFHDDVADGARKWGERFGMEIAPAIPVVPGETDLNQLVQRLMRDAPDALFVSMYPETGLEILSEIKTLSYEPSAICMTILPTLPDFLHKAGPAWGNMYAPSQWEPRGRIPYPGTVEFINDYEEAYNTQPSYYSGSAYASCRIISDGFKHIGSLNHDMLRMYISLLDTVTIVGRFKTDSSGKQIGHNPLLIQWQNGKKEIVYPRSMMTADPVFE</sequence>